<sequence>MAILPQAVVADAEGKFTTETAIPAGAEPGRHSVVVSATNPNAAQVFPLKISPQIALSGEDQFSIVNQKLVTGLYQSAYSPKNNVVFAAAAVGRPPVKESQLVKVSPDTLQVLQAVTPIQAPARKGPDGQEQPGGVFAVYGIAVDDANGTVWVTNTRQNTIAVYRQTDLALIKQFAPGEVGHGRDVAIDSQQGKAYVSTAFTPNIEVFSTTTLEKIGTIEPQSSIRGPNARPFGSMSLALDAASGKLFVVSGTGEVAVINTADDSVAKVFPVAGVNSSSGIAYDASTNRIFVSSQGSDNVAIIDADSGQTLNTVLVGAGSLNVAFDPVSKLAYTANRGANTVTVLNSNGEIVANLDAGPMPNHISVGPNGSVYVVNKGQGANAESNNITRIQRK</sequence>
<organism evidence="1 2">
    <name type="scientific">Lampropedia aestuarii</name>
    <dbReference type="NCBI Taxonomy" id="2562762"/>
    <lineage>
        <taxon>Bacteria</taxon>
        <taxon>Pseudomonadati</taxon>
        <taxon>Pseudomonadota</taxon>
        <taxon>Betaproteobacteria</taxon>
        <taxon>Burkholderiales</taxon>
        <taxon>Comamonadaceae</taxon>
        <taxon>Lampropedia</taxon>
    </lineage>
</organism>
<dbReference type="EMBL" id="SSWX01000004">
    <property type="protein sequence ID" value="THJ35334.1"/>
    <property type="molecule type" value="Genomic_DNA"/>
</dbReference>
<dbReference type="PANTHER" id="PTHR47197:SF3">
    <property type="entry name" value="DIHYDRO-HEME D1 DEHYDROGENASE"/>
    <property type="match status" value="1"/>
</dbReference>
<name>A0A4S5BRC6_9BURK</name>
<dbReference type="InterPro" id="IPR051200">
    <property type="entry name" value="Host-pathogen_enzymatic-act"/>
</dbReference>
<gene>
    <name evidence="1" type="ORF">E8K88_04285</name>
</gene>
<dbReference type="AlphaFoldDB" id="A0A4S5BRC6"/>
<dbReference type="GO" id="GO:0005524">
    <property type="term" value="F:ATP binding"/>
    <property type="evidence" value="ECO:0007669"/>
    <property type="project" value="UniProtKB-KW"/>
</dbReference>
<dbReference type="InterPro" id="IPR015943">
    <property type="entry name" value="WD40/YVTN_repeat-like_dom_sf"/>
</dbReference>
<keyword evidence="1" id="KW-0547">Nucleotide-binding</keyword>
<accession>A0A4S5BRC6</accession>
<proteinExistence type="predicted"/>
<dbReference type="Gene3D" id="2.130.10.10">
    <property type="entry name" value="YVTN repeat-like/Quinoprotein amine dehydrogenase"/>
    <property type="match status" value="1"/>
</dbReference>
<dbReference type="PANTHER" id="PTHR47197">
    <property type="entry name" value="PROTEIN NIRF"/>
    <property type="match status" value="1"/>
</dbReference>
<evidence type="ECO:0000313" key="1">
    <source>
        <dbReference type="EMBL" id="THJ35334.1"/>
    </source>
</evidence>
<dbReference type="InterPro" id="IPR011048">
    <property type="entry name" value="Haem_d1_sf"/>
</dbReference>
<keyword evidence="2" id="KW-1185">Reference proteome</keyword>
<dbReference type="OrthoDB" id="7197435at2"/>
<comment type="caution">
    <text evidence="1">The sequence shown here is derived from an EMBL/GenBank/DDBJ whole genome shotgun (WGS) entry which is preliminary data.</text>
</comment>
<dbReference type="SUPFAM" id="SSF51004">
    <property type="entry name" value="C-terminal (heme d1) domain of cytochrome cd1-nitrite reductase"/>
    <property type="match status" value="1"/>
</dbReference>
<protein>
    <submittedName>
        <fullName evidence="1">ATP-binding protein</fullName>
    </submittedName>
</protein>
<reference evidence="1 2" key="1">
    <citation type="submission" date="2019-04" db="EMBL/GenBank/DDBJ databases">
        <title>Lampropedia sp YIM MLB12 draf genome.</title>
        <authorList>
            <person name="Wang Y.-X."/>
        </authorList>
    </citation>
    <scope>NUCLEOTIDE SEQUENCE [LARGE SCALE GENOMIC DNA]</scope>
    <source>
        <strain evidence="1 2">YIM MLB12</strain>
    </source>
</reference>
<keyword evidence="1" id="KW-0067">ATP-binding</keyword>
<dbReference type="Proteomes" id="UP000306236">
    <property type="component" value="Unassembled WGS sequence"/>
</dbReference>
<evidence type="ECO:0000313" key="2">
    <source>
        <dbReference type="Proteomes" id="UP000306236"/>
    </source>
</evidence>